<organism evidence="1 2">
    <name type="scientific">Moraxella oculi</name>
    <dbReference type="NCBI Taxonomy" id="2940516"/>
    <lineage>
        <taxon>Bacteria</taxon>
        <taxon>Pseudomonadati</taxon>
        <taxon>Pseudomonadota</taxon>
        <taxon>Gammaproteobacteria</taxon>
        <taxon>Moraxellales</taxon>
        <taxon>Moraxellaceae</taxon>
        <taxon>Moraxella</taxon>
    </lineage>
</organism>
<proteinExistence type="predicted"/>
<keyword evidence="2" id="KW-1185">Reference proteome</keyword>
<dbReference type="Proteomes" id="UP001624684">
    <property type="component" value="Unassembled WGS sequence"/>
</dbReference>
<comment type="caution">
    <text evidence="1">The sequence shown here is derived from an EMBL/GenBank/DDBJ whole genome shotgun (WGS) entry which is preliminary data.</text>
</comment>
<gene>
    <name evidence="1" type="ORF">ACJHVH_09135</name>
</gene>
<sequence length="285" mass="33494">MQSIKDELVREIINNRPGGINYIMETDDTIEERICNYGGFASGSLNCFFQANMVGEGSFFARFLPRTLRWCQTAIDRKDEDEGLNPRELSWVYETYAGTTWVYTGQDDVAIWKECLEYTNLWFFAEKNPTDFSKTKAKGIETNLFYTYLQRCLFAKEYKLGIDVYEYFKGKREVKLTSKTGVLTLMYAILRHYEYGEFDKVRLNKVCRQVLGRELKFVYSKGRLDDAVYWLKTMCALRDRPYTPEEVVLTFYEFLEDDEIPDEIKPLLNQKGILTRTELVAQKLV</sequence>
<reference evidence="1 2" key="1">
    <citation type="submission" date="2024-11" db="EMBL/GenBank/DDBJ databases">
        <title>First Report of Moraxella oculi in Brazil in an Infectious Bovine Keratoconjunctivitis Outbreak.</title>
        <authorList>
            <person name="Carvalho C.V."/>
            <person name="Domingues R."/>
            <person name="Coutinho C."/>
            <person name="Honorio N.T.B.S."/>
            <person name="Faza D.R.L.R."/>
            <person name="Carvalho W.A."/>
            <person name="Machado A.B.F."/>
            <person name="Martins M.F."/>
            <person name="Gaspar E.B."/>
        </authorList>
    </citation>
    <scope>NUCLEOTIDE SEQUENCE [LARGE SCALE GENOMIC DNA]</scope>
    <source>
        <strain evidence="1 2">2117LE</strain>
    </source>
</reference>
<evidence type="ECO:0000313" key="1">
    <source>
        <dbReference type="EMBL" id="MFL1733132.1"/>
    </source>
</evidence>
<protein>
    <submittedName>
        <fullName evidence="1">Uncharacterized protein</fullName>
    </submittedName>
</protein>
<dbReference type="RefSeq" id="WP_407069619.1">
    <property type="nucleotide sequence ID" value="NZ_JBJJXE010000031.1"/>
</dbReference>
<evidence type="ECO:0000313" key="2">
    <source>
        <dbReference type="Proteomes" id="UP001624684"/>
    </source>
</evidence>
<accession>A0ABW8UAU2</accession>
<name>A0ABW8UAU2_9GAMM</name>
<dbReference type="EMBL" id="JBJJXE010000031">
    <property type="protein sequence ID" value="MFL1733132.1"/>
    <property type="molecule type" value="Genomic_DNA"/>
</dbReference>